<sequence length="78" mass="9200">MSLLAEQKKKKMKLTDRIKTKKDYSKYIDGFILFMIVFTSMGLYGNIYFIAVPIAFTVIFVLLQFKRLVNKKVEIKNK</sequence>
<feature type="transmembrane region" description="Helical" evidence="1">
    <location>
        <begin position="27"/>
        <end position="44"/>
    </location>
</feature>
<evidence type="ECO:0000313" key="2">
    <source>
        <dbReference type="EMBL" id="GAH02187.1"/>
    </source>
</evidence>
<dbReference type="AlphaFoldDB" id="X1C4A8"/>
<reference evidence="2" key="1">
    <citation type="journal article" date="2014" name="Front. Microbiol.">
        <title>High frequency of phylogenetically diverse reductive dehalogenase-homologous genes in deep subseafloor sedimentary metagenomes.</title>
        <authorList>
            <person name="Kawai M."/>
            <person name="Futagami T."/>
            <person name="Toyoda A."/>
            <person name="Takaki Y."/>
            <person name="Nishi S."/>
            <person name="Hori S."/>
            <person name="Arai W."/>
            <person name="Tsubouchi T."/>
            <person name="Morono Y."/>
            <person name="Uchiyama I."/>
            <person name="Ito T."/>
            <person name="Fujiyama A."/>
            <person name="Inagaki F."/>
            <person name="Takami H."/>
        </authorList>
    </citation>
    <scope>NUCLEOTIDE SEQUENCE</scope>
    <source>
        <strain evidence="2">Expedition CK06-06</strain>
    </source>
</reference>
<evidence type="ECO:0000256" key="1">
    <source>
        <dbReference type="SAM" id="Phobius"/>
    </source>
</evidence>
<proteinExistence type="predicted"/>
<keyword evidence="1" id="KW-0472">Membrane</keyword>
<gene>
    <name evidence="2" type="ORF">S01H4_49775</name>
</gene>
<name>X1C4A8_9ZZZZ</name>
<accession>X1C4A8</accession>
<dbReference type="EMBL" id="BART01028189">
    <property type="protein sequence ID" value="GAH02187.1"/>
    <property type="molecule type" value="Genomic_DNA"/>
</dbReference>
<keyword evidence="1" id="KW-1133">Transmembrane helix</keyword>
<comment type="caution">
    <text evidence="2">The sequence shown here is derived from an EMBL/GenBank/DDBJ whole genome shotgun (WGS) entry which is preliminary data.</text>
</comment>
<organism evidence="2">
    <name type="scientific">marine sediment metagenome</name>
    <dbReference type="NCBI Taxonomy" id="412755"/>
    <lineage>
        <taxon>unclassified sequences</taxon>
        <taxon>metagenomes</taxon>
        <taxon>ecological metagenomes</taxon>
    </lineage>
</organism>
<keyword evidence="1" id="KW-0812">Transmembrane</keyword>
<protein>
    <submittedName>
        <fullName evidence="2">Uncharacterized protein</fullName>
    </submittedName>
</protein>